<keyword evidence="5" id="KW-0735">Signal-anchor</keyword>
<keyword evidence="4" id="KW-0256">Endoplasmic reticulum</keyword>
<dbReference type="AlphaFoldDB" id="A0A1C9KCY5"/>
<name>A0A1C9KCY5_NEMVE</name>
<evidence type="ECO:0000256" key="11">
    <source>
        <dbReference type="ARBA" id="ARBA00023163"/>
    </source>
</evidence>
<dbReference type="Pfam" id="PF00170">
    <property type="entry name" value="bZIP_1"/>
    <property type="match status" value="1"/>
</dbReference>
<evidence type="ECO:0000256" key="4">
    <source>
        <dbReference type="ARBA" id="ARBA00022824"/>
    </source>
</evidence>
<proteinExistence type="evidence at transcript level"/>
<keyword evidence="7" id="KW-0805">Transcription regulation</keyword>
<comment type="similarity">
    <text evidence="2">Belongs to the bZIP family. ATF subfamily.</text>
</comment>
<dbReference type="CDD" id="cd14689">
    <property type="entry name" value="bZIP_CREB3"/>
    <property type="match status" value="1"/>
</dbReference>
<evidence type="ECO:0000256" key="5">
    <source>
        <dbReference type="ARBA" id="ARBA00022968"/>
    </source>
</evidence>
<dbReference type="PROSITE" id="PS50217">
    <property type="entry name" value="BZIP"/>
    <property type="match status" value="1"/>
</dbReference>
<evidence type="ECO:0000259" key="16">
    <source>
        <dbReference type="PROSITE" id="PS50217"/>
    </source>
</evidence>
<dbReference type="GO" id="GO:0003677">
    <property type="term" value="F:DNA binding"/>
    <property type="evidence" value="ECO:0007669"/>
    <property type="project" value="UniProtKB-KW"/>
</dbReference>
<feature type="compositionally biased region" description="Basic and acidic residues" evidence="15">
    <location>
        <begin position="408"/>
        <end position="419"/>
    </location>
</feature>
<evidence type="ECO:0000256" key="1">
    <source>
        <dbReference type="ARBA" id="ARBA00004648"/>
    </source>
</evidence>
<evidence type="ECO:0000256" key="13">
    <source>
        <dbReference type="ARBA" id="ARBA00023242"/>
    </source>
</evidence>
<dbReference type="InterPro" id="IPR004827">
    <property type="entry name" value="bZIP"/>
</dbReference>
<keyword evidence="9" id="KW-0472">Membrane</keyword>
<feature type="domain" description="BZIP" evidence="16">
    <location>
        <begin position="229"/>
        <end position="292"/>
    </location>
</feature>
<evidence type="ECO:0000256" key="6">
    <source>
        <dbReference type="ARBA" id="ARBA00022989"/>
    </source>
</evidence>
<sequence length="419" mass="46113">MVVESIRSTVALDHLYAKPEEELVDLEKDASLKETIANLAELTDDELIKLFFNANTAADDNLNLLPVGEDFANLSADIDNTSFSSADVDETPSLSPCSDSTASDSFLTSSPEGMDFDINSDMVSTTSSEGILHTTDDFAINVGFDWLSELQQDPPRPTTVNTLQTTSTSINVVNEPTVTSSQPTMTPTTYSSHRNGSKLVLTEEEKKLLAQEGVELPTGVSLTKAEERVLKKVRRKIKNKQSAQESRKKKKDYVDGLEMRVKVCTEKNTSLQKKVDNLEKQNLTLMDQLKQLQAIVAATHPTKTQTGTCLMVLILAFGLVIFPMNGINTAPTAKDAVASYASINVRSRTLLQVRDEAHDDALNPPATSANGSEAYQALELDWDAEQKDPHLADLSFNLRNNEESQTQVKEKTPMRAERK</sequence>
<keyword evidence="8" id="KW-0238">DNA-binding</keyword>
<feature type="region of interest" description="Disordered" evidence="15">
    <location>
        <begin position="85"/>
        <end position="106"/>
    </location>
</feature>
<dbReference type="Gene3D" id="1.20.5.170">
    <property type="match status" value="1"/>
</dbReference>
<feature type="coiled-coil region" evidence="14">
    <location>
        <begin position="261"/>
        <end position="295"/>
    </location>
</feature>
<dbReference type="PANTHER" id="PTHR45996:SF3">
    <property type="entry name" value="CREB-H TRANSCRIPTION FACTOR HOMOLOG LET-607"/>
    <property type="match status" value="1"/>
</dbReference>
<dbReference type="PANTHER" id="PTHR45996">
    <property type="entry name" value="AGAP001464-PB"/>
    <property type="match status" value="1"/>
</dbReference>
<evidence type="ECO:0000256" key="3">
    <source>
        <dbReference type="ARBA" id="ARBA00022692"/>
    </source>
</evidence>
<dbReference type="InterPro" id="IPR046347">
    <property type="entry name" value="bZIP_sf"/>
</dbReference>
<dbReference type="SMART" id="SM00338">
    <property type="entry name" value="BRLZ"/>
    <property type="match status" value="1"/>
</dbReference>
<keyword evidence="6" id="KW-1133">Transmembrane helix</keyword>
<keyword evidence="3" id="KW-0812">Transmembrane</keyword>
<keyword evidence="11" id="KW-0804">Transcription</keyword>
<evidence type="ECO:0000256" key="2">
    <source>
        <dbReference type="ARBA" id="ARBA00009050"/>
    </source>
</evidence>
<evidence type="ECO:0000256" key="12">
    <source>
        <dbReference type="ARBA" id="ARBA00023180"/>
    </source>
</evidence>
<accession>A0A1C9KCY5</accession>
<protein>
    <submittedName>
        <fullName evidence="17">cAMP response element-binding protein-like protein</fullName>
    </submittedName>
</protein>
<dbReference type="SUPFAM" id="SSF57959">
    <property type="entry name" value="Leucine zipper domain"/>
    <property type="match status" value="1"/>
</dbReference>
<evidence type="ECO:0000256" key="8">
    <source>
        <dbReference type="ARBA" id="ARBA00023125"/>
    </source>
</evidence>
<dbReference type="InterPro" id="IPR051381">
    <property type="entry name" value="CREB_ATF_subfamily"/>
</dbReference>
<evidence type="ECO:0000256" key="7">
    <source>
        <dbReference type="ARBA" id="ARBA00023015"/>
    </source>
</evidence>
<keyword evidence="14" id="KW-0175">Coiled coil</keyword>
<feature type="compositionally biased region" description="Polar residues" evidence="15">
    <location>
        <begin position="92"/>
        <end position="106"/>
    </location>
</feature>
<evidence type="ECO:0000256" key="15">
    <source>
        <dbReference type="SAM" id="MobiDB-lite"/>
    </source>
</evidence>
<dbReference type="GO" id="GO:0003700">
    <property type="term" value="F:DNA-binding transcription factor activity"/>
    <property type="evidence" value="ECO:0007669"/>
    <property type="project" value="InterPro"/>
</dbReference>
<keyword evidence="13" id="KW-0539">Nucleus</keyword>
<evidence type="ECO:0000256" key="10">
    <source>
        <dbReference type="ARBA" id="ARBA00023159"/>
    </source>
</evidence>
<keyword evidence="12" id="KW-0325">Glycoprotein</keyword>
<reference evidence="17" key="1">
    <citation type="submission" date="2016-02" db="EMBL/GenBank/DDBJ databases">
        <title>Erk-MAPK signaling is required for endodermal and ectodermal patterning prior to the onset of gastrulation in the sea anemone Nematostella vectensis.</title>
        <authorList>
            <person name="Johnston H."/>
            <person name="Amiel A.R."/>
            <person name="Chock T."/>
            <person name="Dahlin P."/>
            <person name="Steinworth B."/>
            <person name="Iglesias M."/>
            <person name="Layden M."/>
            <person name="Rottinger E."/>
            <person name="Martindale M.Q."/>
        </authorList>
    </citation>
    <scope>NUCLEOTIDE SEQUENCE</scope>
</reference>
<evidence type="ECO:0000313" key="17">
    <source>
        <dbReference type="EMBL" id="AOP31996.1"/>
    </source>
</evidence>
<evidence type="ECO:0000256" key="14">
    <source>
        <dbReference type="SAM" id="Coils"/>
    </source>
</evidence>
<dbReference type="FunFam" id="1.20.5.170:FF:000042">
    <property type="entry name" value="Cyclic AMP-responsive element-binding protein 3-like protein 3"/>
    <property type="match status" value="1"/>
</dbReference>
<organism evidence="17">
    <name type="scientific">Nematostella vectensis</name>
    <name type="common">Starlet sea anemone</name>
    <dbReference type="NCBI Taxonomy" id="45351"/>
    <lineage>
        <taxon>Eukaryota</taxon>
        <taxon>Metazoa</taxon>
        <taxon>Cnidaria</taxon>
        <taxon>Anthozoa</taxon>
        <taxon>Hexacorallia</taxon>
        <taxon>Actiniaria</taxon>
        <taxon>Edwardsiidae</taxon>
        <taxon>Nematostella</taxon>
    </lineage>
</organism>
<evidence type="ECO:0000256" key="9">
    <source>
        <dbReference type="ARBA" id="ARBA00023136"/>
    </source>
</evidence>
<comment type="subcellular location">
    <subcellularLocation>
        <location evidence="1">Endoplasmic reticulum membrane</location>
        <topology evidence="1">Single-pass type II membrane protein</topology>
    </subcellularLocation>
</comment>
<dbReference type="PROSITE" id="PS00036">
    <property type="entry name" value="BZIP_BASIC"/>
    <property type="match status" value="1"/>
</dbReference>
<feature type="compositionally biased region" description="Polar residues" evidence="15">
    <location>
        <begin position="397"/>
        <end position="407"/>
    </location>
</feature>
<dbReference type="GO" id="GO:0005789">
    <property type="term" value="C:endoplasmic reticulum membrane"/>
    <property type="evidence" value="ECO:0007669"/>
    <property type="project" value="UniProtKB-SubCell"/>
</dbReference>
<feature type="region of interest" description="Disordered" evidence="15">
    <location>
        <begin position="396"/>
        <end position="419"/>
    </location>
</feature>
<keyword evidence="10" id="KW-0010">Activator</keyword>
<dbReference type="EMBL" id="KU746941">
    <property type="protein sequence ID" value="AOP31996.1"/>
    <property type="molecule type" value="mRNA"/>
</dbReference>